<evidence type="ECO:0000313" key="1">
    <source>
        <dbReference type="EMBL" id="KKL03605.1"/>
    </source>
</evidence>
<gene>
    <name evidence="1" type="ORF">LCGC14_2624430</name>
</gene>
<comment type="caution">
    <text evidence="1">The sequence shown here is derived from an EMBL/GenBank/DDBJ whole genome shotgun (WGS) entry which is preliminary data.</text>
</comment>
<dbReference type="AlphaFoldDB" id="A0A0F9A264"/>
<reference evidence="1" key="1">
    <citation type="journal article" date="2015" name="Nature">
        <title>Complex archaea that bridge the gap between prokaryotes and eukaryotes.</title>
        <authorList>
            <person name="Spang A."/>
            <person name="Saw J.H."/>
            <person name="Jorgensen S.L."/>
            <person name="Zaremba-Niedzwiedzka K."/>
            <person name="Martijn J."/>
            <person name="Lind A.E."/>
            <person name="van Eijk R."/>
            <person name="Schleper C."/>
            <person name="Guy L."/>
            <person name="Ettema T.J."/>
        </authorList>
    </citation>
    <scope>NUCLEOTIDE SEQUENCE</scope>
</reference>
<protein>
    <submittedName>
        <fullName evidence="1">Uncharacterized protein</fullName>
    </submittedName>
</protein>
<organism evidence="1">
    <name type="scientific">marine sediment metagenome</name>
    <dbReference type="NCBI Taxonomy" id="412755"/>
    <lineage>
        <taxon>unclassified sequences</taxon>
        <taxon>metagenomes</taxon>
        <taxon>ecological metagenomes</taxon>
    </lineage>
</organism>
<name>A0A0F9A264_9ZZZZ</name>
<sequence length="61" mass="7165">IPHNASADANIRGKMTILFLEDILRIIESSSLDDLSDVHLIPEQRKQLYDKNWRIVKYWGK</sequence>
<dbReference type="EMBL" id="LAZR01044859">
    <property type="protein sequence ID" value="KKL03605.1"/>
    <property type="molecule type" value="Genomic_DNA"/>
</dbReference>
<proteinExistence type="predicted"/>
<accession>A0A0F9A264</accession>
<feature type="non-terminal residue" evidence="1">
    <location>
        <position position="1"/>
    </location>
</feature>